<proteinExistence type="predicted"/>
<evidence type="ECO:0000313" key="2">
    <source>
        <dbReference type="Proteomes" id="UP001281761"/>
    </source>
</evidence>
<name>A0ABQ9YD64_9EUKA</name>
<dbReference type="EMBL" id="JARBJD010000015">
    <property type="protein sequence ID" value="KAK2961628.1"/>
    <property type="molecule type" value="Genomic_DNA"/>
</dbReference>
<organism evidence="1 2">
    <name type="scientific">Blattamonas nauphoetae</name>
    <dbReference type="NCBI Taxonomy" id="2049346"/>
    <lineage>
        <taxon>Eukaryota</taxon>
        <taxon>Metamonada</taxon>
        <taxon>Preaxostyla</taxon>
        <taxon>Oxymonadida</taxon>
        <taxon>Blattamonas</taxon>
    </lineage>
</organism>
<reference evidence="1 2" key="1">
    <citation type="journal article" date="2022" name="bioRxiv">
        <title>Genomics of Preaxostyla Flagellates Illuminates Evolutionary Transitions and the Path Towards Mitochondrial Loss.</title>
        <authorList>
            <person name="Novak L.V.F."/>
            <person name="Treitli S.C."/>
            <person name="Pyrih J."/>
            <person name="Halakuc P."/>
            <person name="Pipaliya S.V."/>
            <person name="Vacek V."/>
            <person name="Brzon O."/>
            <person name="Soukal P."/>
            <person name="Eme L."/>
            <person name="Dacks J.B."/>
            <person name="Karnkowska A."/>
            <person name="Elias M."/>
            <person name="Hampl V."/>
        </authorList>
    </citation>
    <scope>NUCLEOTIDE SEQUENCE [LARGE SCALE GENOMIC DNA]</scope>
    <source>
        <strain evidence="1">NAU3</strain>
        <tissue evidence="1">Gut</tissue>
    </source>
</reference>
<protein>
    <submittedName>
        <fullName evidence="1">Uncharacterized protein</fullName>
    </submittedName>
</protein>
<keyword evidence="2" id="KW-1185">Reference proteome</keyword>
<comment type="caution">
    <text evidence="1">The sequence shown here is derived from an EMBL/GenBank/DDBJ whole genome shotgun (WGS) entry which is preliminary data.</text>
</comment>
<dbReference type="Proteomes" id="UP001281761">
    <property type="component" value="Unassembled WGS sequence"/>
</dbReference>
<sequence length="107" mass="12470">MRALNEEPHHRQKISPHGLISVQSMCLLLRVVRTLFLFSNRLGQQTPTHNIQISRIVERMKAKHGLTMRFFLKIDVMFQAQRKMCNTLSDSIRISSTIRRQRSAGIL</sequence>
<evidence type="ECO:0000313" key="1">
    <source>
        <dbReference type="EMBL" id="KAK2961628.1"/>
    </source>
</evidence>
<gene>
    <name evidence="1" type="ORF">BLNAU_3426</name>
</gene>
<accession>A0ABQ9YD64</accession>